<comment type="subcellular location">
    <subcellularLocation>
        <location evidence="1">Cell membrane</location>
        <topology evidence="1">Multi-pass membrane protein</topology>
    </subcellularLocation>
</comment>
<feature type="transmembrane region" description="Helical" evidence="9">
    <location>
        <begin position="34"/>
        <end position="54"/>
    </location>
</feature>
<feature type="region of interest" description="Disordered" evidence="8">
    <location>
        <begin position="356"/>
        <end position="429"/>
    </location>
</feature>
<accession>A0A2S0MIT5</accession>
<feature type="region of interest" description="Disordered" evidence="8">
    <location>
        <begin position="1"/>
        <end position="26"/>
    </location>
</feature>
<dbReference type="OrthoDB" id="9807950at2"/>
<evidence type="ECO:0000256" key="1">
    <source>
        <dbReference type="ARBA" id="ARBA00004651"/>
    </source>
</evidence>
<evidence type="ECO:0000256" key="7">
    <source>
        <dbReference type="ARBA" id="ARBA00023136"/>
    </source>
</evidence>
<dbReference type="GO" id="GO:0009306">
    <property type="term" value="P:protein secretion"/>
    <property type="evidence" value="ECO:0007669"/>
    <property type="project" value="InterPro"/>
</dbReference>
<feature type="compositionally biased region" description="Basic and acidic residues" evidence="8">
    <location>
        <begin position="7"/>
        <end position="26"/>
    </location>
</feature>
<keyword evidence="3" id="KW-1003">Cell membrane</keyword>
<protein>
    <submittedName>
        <fullName evidence="10">EscU/YscU/HrcU family type III secretion system export apparatus switch protein</fullName>
    </submittedName>
</protein>
<dbReference type="Proteomes" id="UP000239709">
    <property type="component" value="Chromosome"/>
</dbReference>
<feature type="transmembrane region" description="Helical" evidence="9">
    <location>
        <begin position="88"/>
        <end position="109"/>
    </location>
</feature>
<comment type="similarity">
    <text evidence="2">Belongs to the type III secretion exporter family.</text>
</comment>
<dbReference type="GO" id="GO:0005886">
    <property type="term" value="C:plasma membrane"/>
    <property type="evidence" value="ECO:0007669"/>
    <property type="project" value="UniProtKB-SubCell"/>
</dbReference>
<reference evidence="10 11" key="1">
    <citation type="submission" date="2018-03" db="EMBL/GenBank/DDBJ databases">
        <title>Genome sequencing of Ottowia sp.</title>
        <authorList>
            <person name="Kim S.-J."/>
            <person name="Heo J."/>
            <person name="Kwon S.-W."/>
        </authorList>
    </citation>
    <scope>NUCLEOTIDE SEQUENCE [LARGE SCALE GENOMIC DNA]</scope>
    <source>
        <strain evidence="10 11">KADR8-3</strain>
    </source>
</reference>
<dbReference type="EMBL" id="CP027666">
    <property type="protein sequence ID" value="AVO35790.1"/>
    <property type="molecule type" value="Genomic_DNA"/>
</dbReference>
<dbReference type="Gene3D" id="3.40.1690.10">
    <property type="entry name" value="secretion proteins EscU"/>
    <property type="match status" value="1"/>
</dbReference>
<keyword evidence="4 9" id="KW-0812">Transmembrane</keyword>
<feature type="compositionally biased region" description="Basic and acidic residues" evidence="8">
    <location>
        <begin position="356"/>
        <end position="388"/>
    </location>
</feature>
<dbReference type="SUPFAM" id="SSF160544">
    <property type="entry name" value="EscU C-terminal domain-like"/>
    <property type="match status" value="1"/>
</dbReference>
<dbReference type="InterPro" id="IPR006135">
    <property type="entry name" value="T3SS_substrate_exporter"/>
</dbReference>
<evidence type="ECO:0000313" key="11">
    <source>
        <dbReference type="Proteomes" id="UP000239709"/>
    </source>
</evidence>
<evidence type="ECO:0000256" key="9">
    <source>
        <dbReference type="SAM" id="Phobius"/>
    </source>
</evidence>
<dbReference type="NCBIfam" id="TIGR01404">
    <property type="entry name" value="FlhB_rel_III"/>
    <property type="match status" value="1"/>
</dbReference>
<keyword evidence="7 9" id="KW-0472">Membrane</keyword>
<gene>
    <name evidence="10" type="ORF">C6570_17370</name>
</gene>
<dbReference type="Pfam" id="PF01312">
    <property type="entry name" value="Bac_export_2"/>
    <property type="match status" value="1"/>
</dbReference>
<proteinExistence type="inferred from homology"/>
<evidence type="ECO:0000256" key="4">
    <source>
        <dbReference type="ARBA" id="ARBA00022692"/>
    </source>
</evidence>
<evidence type="ECO:0000256" key="6">
    <source>
        <dbReference type="ARBA" id="ARBA00023026"/>
    </source>
</evidence>
<evidence type="ECO:0000313" key="10">
    <source>
        <dbReference type="EMBL" id="AVO35790.1"/>
    </source>
</evidence>
<organism evidence="10 11">
    <name type="scientific">Ottowia oryzae</name>
    <dbReference type="NCBI Taxonomy" id="2109914"/>
    <lineage>
        <taxon>Bacteria</taxon>
        <taxon>Pseudomonadati</taxon>
        <taxon>Pseudomonadota</taxon>
        <taxon>Betaproteobacteria</taxon>
        <taxon>Burkholderiales</taxon>
        <taxon>Comamonadaceae</taxon>
        <taxon>Ottowia</taxon>
    </lineage>
</organism>
<evidence type="ECO:0000256" key="2">
    <source>
        <dbReference type="ARBA" id="ARBA00010690"/>
    </source>
</evidence>
<feature type="transmembrane region" description="Helical" evidence="9">
    <location>
        <begin position="145"/>
        <end position="163"/>
    </location>
</feature>
<dbReference type="PRINTS" id="PR00950">
    <property type="entry name" value="TYPE3IMSPROT"/>
</dbReference>
<name>A0A2S0MIT5_9BURK</name>
<feature type="transmembrane region" description="Helical" evidence="9">
    <location>
        <begin position="183"/>
        <end position="210"/>
    </location>
</feature>
<dbReference type="RefSeq" id="WP_106704335.1">
    <property type="nucleotide sequence ID" value="NZ_CP027666.1"/>
</dbReference>
<dbReference type="PANTHER" id="PTHR30531:SF14">
    <property type="entry name" value="SURFACE PRESENTATION OF ANTIGENS PROTEIN SPAS"/>
    <property type="match status" value="1"/>
</dbReference>
<keyword evidence="5 9" id="KW-1133">Transmembrane helix</keyword>
<keyword evidence="11" id="KW-1185">Reference proteome</keyword>
<evidence type="ECO:0000256" key="8">
    <source>
        <dbReference type="SAM" id="MobiDB-lite"/>
    </source>
</evidence>
<feature type="compositionally biased region" description="Basic residues" evidence="8">
    <location>
        <begin position="400"/>
        <end position="413"/>
    </location>
</feature>
<feature type="region of interest" description="Disordered" evidence="8">
    <location>
        <begin position="231"/>
        <end position="252"/>
    </location>
</feature>
<evidence type="ECO:0000256" key="3">
    <source>
        <dbReference type="ARBA" id="ARBA00022475"/>
    </source>
</evidence>
<dbReference type="PANTHER" id="PTHR30531">
    <property type="entry name" value="FLAGELLAR BIOSYNTHETIC PROTEIN FLHB"/>
    <property type="match status" value="1"/>
</dbReference>
<dbReference type="KEGG" id="otk:C6570_17370"/>
<sequence>MAGSDDSGDKTEKPTPKKLSDARKKGDISKSKDITSTAGMLVILMLAALALPVVGDQVAALVRSSFELIQEPFAQAAPRLGRQAGLTLLSVVGLVVVPVALVGALVEFIQAGPVMTTEKLKPKAENLNPAKGLKRMFSMDNLVELLKSILKTALVGTIAWLVMRKVLPDLPLLVSGRPENVGAALWQTTWLLLVWAGGSFVLVSAMDLAWQRYSYSKKMRMSMRDIRQETKDAEGDPHLKGQRKQLQQEWAQQGASNAAAEAHVLVVNPTHVAIAIAYDRESCPVPTVTAKGEDDDALAMRQAAQEAGVPVLRNIDLARSLLADAEPGEIVPAELFDIIATVVLWAQDVRHELAKARGESAAHAEDAARGKPRTRREPPGEDLTRYDHAPAAAADAGTQQRRRFARYVPRRWRTGSGARGPHPDRGRPS</sequence>
<keyword evidence="6" id="KW-0843">Virulence</keyword>
<evidence type="ECO:0000256" key="5">
    <source>
        <dbReference type="ARBA" id="ARBA00022989"/>
    </source>
</evidence>
<dbReference type="Gene3D" id="6.10.250.2080">
    <property type="match status" value="1"/>
</dbReference>
<dbReference type="AlphaFoldDB" id="A0A2S0MIT5"/>
<dbReference type="InterPro" id="IPR006307">
    <property type="entry name" value="BsaZ-like"/>
</dbReference>
<dbReference type="InterPro" id="IPR029025">
    <property type="entry name" value="T3SS_substrate_exporter_C"/>
</dbReference>